<comment type="caution">
    <text evidence="1">The sequence shown here is derived from an EMBL/GenBank/DDBJ whole genome shotgun (WGS) entry which is preliminary data.</text>
</comment>
<dbReference type="Proteomes" id="UP000594638">
    <property type="component" value="Unassembled WGS sequence"/>
</dbReference>
<reference evidence="1 2" key="1">
    <citation type="submission" date="2019-12" db="EMBL/GenBank/DDBJ databases">
        <authorList>
            <person name="Alioto T."/>
            <person name="Alioto T."/>
            <person name="Gomez Garrido J."/>
        </authorList>
    </citation>
    <scope>NUCLEOTIDE SEQUENCE [LARGE SCALE GENOMIC DNA]</scope>
</reference>
<dbReference type="PANTHER" id="PTHR47162:SF10">
    <property type="entry name" value="METHYL-CPG-BINDING DOMAIN-CONTAINING PROTEIN 9 ISOFORM X1"/>
    <property type="match status" value="1"/>
</dbReference>
<evidence type="ECO:0000313" key="1">
    <source>
        <dbReference type="EMBL" id="CAA2988425.1"/>
    </source>
</evidence>
<protein>
    <submittedName>
        <fullName evidence="1">Methyl- -binding domain-containing 9</fullName>
    </submittedName>
</protein>
<name>A0A8S0S8I5_OLEEU</name>
<proteinExistence type="predicted"/>
<dbReference type="AlphaFoldDB" id="A0A8S0S8I5"/>
<evidence type="ECO:0000313" key="2">
    <source>
        <dbReference type="Proteomes" id="UP000594638"/>
    </source>
</evidence>
<dbReference type="OrthoDB" id="10508122at2759"/>
<accession>A0A8S0S8I5</accession>
<keyword evidence="2" id="KW-1185">Reference proteome</keyword>
<organism evidence="1 2">
    <name type="scientific">Olea europaea subsp. europaea</name>
    <dbReference type="NCBI Taxonomy" id="158383"/>
    <lineage>
        <taxon>Eukaryota</taxon>
        <taxon>Viridiplantae</taxon>
        <taxon>Streptophyta</taxon>
        <taxon>Embryophyta</taxon>
        <taxon>Tracheophyta</taxon>
        <taxon>Spermatophyta</taxon>
        <taxon>Magnoliopsida</taxon>
        <taxon>eudicotyledons</taxon>
        <taxon>Gunneridae</taxon>
        <taxon>Pentapetalae</taxon>
        <taxon>asterids</taxon>
        <taxon>lamiids</taxon>
        <taxon>Lamiales</taxon>
        <taxon>Oleaceae</taxon>
        <taxon>Oleeae</taxon>
        <taxon>Olea</taxon>
    </lineage>
</organism>
<gene>
    <name evidence="1" type="ORF">OLEA9_A121916</name>
</gene>
<dbReference type="PANTHER" id="PTHR47162">
    <property type="entry name" value="OS02G0192300 PROTEIN"/>
    <property type="match status" value="1"/>
</dbReference>
<feature type="non-terminal residue" evidence="1">
    <location>
        <position position="76"/>
    </location>
</feature>
<sequence length="76" mass="8157">MPPVNELSWLELARRYAFTVSSINGDLNSADVTIPVLHYLYGDGGLLCGSSIEVAGIEADANVLAMATKKKNVGRY</sequence>
<dbReference type="Gramene" id="OE9A121916T1">
    <property type="protein sequence ID" value="OE9A121916C1"/>
    <property type="gene ID" value="OE9A121916"/>
</dbReference>
<dbReference type="EMBL" id="CACTIH010003992">
    <property type="protein sequence ID" value="CAA2988425.1"/>
    <property type="molecule type" value="Genomic_DNA"/>
</dbReference>